<dbReference type="EMBL" id="JBBDHC010000014">
    <property type="protein sequence ID" value="MEJ1250011.1"/>
    <property type="molecule type" value="Genomic_DNA"/>
</dbReference>
<evidence type="ECO:0000256" key="4">
    <source>
        <dbReference type="ARBA" id="ARBA00022777"/>
    </source>
</evidence>
<comment type="similarity">
    <text evidence="1">Belongs to the acetokinase family.</text>
</comment>
<evidence type="ECO:0000256" key="3">
    <source>
        <dbReference type="ARBA" id="ARBA00022741"/>
    </source>
</evidence>
<evidence type="ECO:0000256" key="1">
    <source>
        <dbReference type="ARBA" id="ARBA00008748"/>
    </source>
</evidence>
<dbReference type="GO" id="GO:0006083">
    <property type="term" value="P:acetate metabolic process"/>
    <property type="evidence" value="ECO:0007669"/>
    <property type="project" value="TreeGrafter"/>
</dbReference>
<proteinExistence type="inferred from homology"/>
<sequence length="157" mass="17418">MTTRRLLALNVGSSTLKGASYLFNTEGHGAQSRLLERSRAEIPVGVDAQERLATLLEALSEPWPSPDVVVHRIVHGGDLHDARSLDETVLAKLDALVPFAPLHQPVALAFARAARMRWPHARQGVAFDTDFHASLAPLRRPKRLTTWTGRRCPAHRR</sequence>
<keyword evidence="4" id="KW-0418">Kinase</keyword>
<evidence type="ECO:0008006" key="8">
    <source>
        <dbReference type="Google" id="ProtNLM"/>
    </source>
</evidence>
<dbReference type="InterPro" id="IPR023865">
    <property type="entry name" value="Aliphatic_acid_kinase_CS"/>
</dbReference>
<gene>
    <name evidence="6" type="ORF">WB794_10045</name>
</gene>
<keyword evidence="2" id="KW-0808">Transferase</keyword>
<keyword evidence="3" id="KW-0547">Nucleotide-binding</keyword>
<evidence type="ECO:0000313" key="6">
    <source>
        <dbReference type="EMBL" id="MEJ1250011.1"/>
    </source>
</evidence>
<name>A0AAW9R628_9GAMM</name>
<comment type="caution">
    <text evidence="6">The sequence shown here is derived from an EMBL/GenBank/DDBJ whole genome shotgun (WGS) entry which is preliminary data.</text>
</comment>
<dbReference type="GO" id="GO:0005524">
    <property type="term" value="F:ATP binding"/>
    <property type="evidence" value="ECO:0007669"/>
    <property type="project" value="UniProtKB-KW"/>
</dbReference>
<dbReference type="PANTHER" id="PTHR21060:SF15">
    <property type="entry name" value="ACETATE KINASE-RELATED"/>
    <property type="match status" value="1"/>
</dbReference>
<dbReference type="AlphaFoldDB" id="A0AAW9R628"/>
<protein>
    <recommendedName>
        <fullName evidence="8">Butyrate kinase</fullName>
    </recommendedName>
</protein>
<dbReference type="RefSeq" id="WP_320388293.1">
    <property type="nucleotide sequence ID" value="NZ_JBBDHC010000014.1"/>
</dbReference>
<reference evidence="6 7" key="1">
    <citation type="journal article" date="2016" name="Antonie Van Leeuwenhoek">
        <title>Denitratimonas tolerans gen. nov., sp. nov., a denitrifying bacterium isolated from a bioreactor for tannery wastewater treatment.</title>
        <authorList>
            <person name="Han S.I."/>
            <person name="Kim J.O."/>
            <person name="Lee Y.R."/>
            <person name="Ekpeghere K.I."/>
            <person name="Koh S.C."/>
            <person name="Whang K.S."/>
        </authorList>
    </citation>
    <scope>NUCLEOTIDE SEQUENCE [LARGE SCALE GENOMIC DNA]</scope>
    <source>
        <strain evidence="6 7">KACC 17565</strain>
    </source>
</reference>
<dbReference type="InterPro" id="IPR000890">
    <property type="entry name" value="Aliphatic_acid_kin_short-chain"/>
</dbReference>
<dbReference type="PANTHER" id="PTHR21060">
    <property type="entry name" value="ACETATE KINASE"/>
    <property type="match status" value="1"/>
</dbReference>
<keyword evidence="7" id="KW-1185">Reference proteome</keyword>
<dbReference type="GO" id="GO:0008776">
    <property type="term" value="F:acetate kinase activity"/>
    <property type="evidence" value="ECO:0007669"/>
    <property type="project" value="TreeGrafter"/>
</dbReference>
<organism evidence="6 7">
    <name type="scientific">Denitratimonas tolerans</name>
    <dbReference type="NCBI Taxonomy" id="1338420"/>
    <lineage>
        <taxon>Bacteria</taxon>
        <taxon>Pseudomonadati</taxon>
        <taxon>Pseudomonadota</taxon>
        <taxon>Gammaproteobacteria</taxon>
        <taxon>Lysobacterales</taxon>
        <taxon>Lysobacteraceae</taxon>
        <taxon>Denitratimonas</taxon>
    </lineage>
</organism>
<dbReference type="Gene3D" id="3.30.420.40">
    <property type="match status" value="1"/>
</dbReference>
<keyword evidence="5" id="KW-0067">ATP-binding</keyword>
<evidence type="ECO:0000256" key="5">
    <source>
        <dbReference type="ARBA" id="ARBA00022840"/>
    </source>
</evidence>
<accession>A0AAW9R628</accession>
<dbReference type="PROSITE" id="PS01075">
    <property type="entry name" value="ACETATE_KINASE_1"/>
    <property type="match status" value="1"/>
</dbReference>
<dbReference type="SUPFAM" id="SSF53067">
    <property type="entry name" value="Actin-like ATPase domain"/>
    <property type="match status" value="1"/>
</dbReference>
<evidence type="ECO:0000313" key="7">
    <source>
        <dbReference type="Proteomes" id="UP001364472"/>
    </source>
</evidence>
<dbReference type="InterPro" id="IPR043129">
    <property type="entry name" value="ATPase_NBD"/>
</dbReference>
<dbReference type="Pfam" id="PF00871">
    <property type="entry name" value="Acetate_kinase"/>
    <property type="match status" value="1"/>
</dbReference>
<evidence type="ECO:0000256" key="2">
    <source>
        <dbReference type="ARBA" id="ARBA00022679"/>
    </source>
</evidence>
<dbReference type="Proteomes" id="UP001364472">
    <property type="component" value="Unassembled WGS sequence"/>
</dbReference>